<dbReference type="Pfam" id="PF16837">
    <property type="entry name" value="SF3A3"/>
    <property type="match status" value="1"/>
</dbReference>
<dbReference type="Pfam" id="PF13297">
    <property type="entry name" value="SDE2_2C"/>
    <property type="match status" value="1"/>
</dbReference>
<evidence type="ECO:0000313" key="12">
    <source>
        <dbReference type="EMBL" id="VDO28792.1"/>
    </source>
</evidence>
<keyword evidence="8" id="KW-0508">mRNA splicing</keyword>
<evidence type="ECO:0000256" key="7">
    <source>
        <dbReference type="ARBA" id="ARBA00022833"/>
    </source>
</evidence>
<dbReference type="GO" id="GO:0008270">
    <property type="term" value="F:zinc ion binding"/>
    <property type="evidence" value="ECO:0007669"/>
    <property type="project" value="UniProtKB-KW"/>
</dbReference>
<evidence type="ECO:0000256" key="5">
    <source>
        <dbReference type="ARBA" id="ARBA00022723"/>
    </source>
</evidence>
<dbReference type="InterPro" id="IPR021966">
    <property type="entry name" value="SF3a60_bindingd"/>
</dbReference>
<feature type="region of interest" description="Disordered" evidence="10">
    <location>
        <begin position="381"/>
        <end position="410"/>
    </location>
</feature>
<evidence type="ECO:0000256" key="10">
    <source>
        <dbReference type="SAM" id="MobiDB-lite"/>
    </source>
</evidence>
<keyword evidence="3" id="KW-0597">Phosphoprotein</keyword>
<comment type="subcellular location">
    <subcellularLocation>
        <location evidence="1">Nucleus</location>
    </subcellularLocation>
</comment>
<evidence type="ECO:0000256" key="9">
    <source>
        <dbReference type="ARBA" id="ARBA00023242"/>
    </source>
</evidence>
<dbReference type="AlphaFoldDB" id="A0A0R3QS73"/>
<dbReference type="InterPro" id="IPR025086">
    <property type="entry name" value="SDE2/SF3A3_SAP"/>
</dbReference>
<feature type="compositionally biased region" description="Acidic residues" evidence="10">
    <location>
        <begin position="392"/>
        <end position="410"/>
    </location>
</feature>
<reference evidence="12 13" key="2">
    <citation type="submission" date="2018-11" db="EMBL/GenBank/DDBJ databases">
        <authorList>
            <consortium name="Pathogen Informatics"/>
        </authorList>
    </citation>
    <scope>NUCLEOTIDE SEQUENCE [LARGE SCALE GENOMIC DNA]</scope>
</reference>
<evidence type="ECO:0000256" key="2">
    <source>
        <dbReference type="ARBA" id="ARBA00008776"/>
    </source>
</evidence>
<dbReference type="STRING" id="42155.A0A0R3QS73"/>
<gene>
    <name evidence="12" type="ORF">BTMF_LOCUS8609</name>
</gene>
<evidence type="ECO:0000259" key="11">
    <source>
        <dbReference type="PROSITE" id="PS50171"/>
    </source>
</evidence>
<dbReference type="WBParaSite" id="BTMF_0001057501-mRNA-1">
    <property type="protein sequence ID" value="BTMF_0001057501-mRNA-1"/>
    <property type="gene ID" value="BTMF_0001057501"/>
</dbReference>
<evidence type="ECO:0000256" key="1">
    <source>
        <dbReference type="ARBA" id="ARBA00004123"/>
    </source>
</evidence>
<dbReference type="GO" id="GO:0000398">
    <property type="term" value="P:mRNA splicing, via spliceosome"/>
    <property type="evidence" value="ECO:0007669"/>
    <property type="project" value="InterPro"/>
</dbReference>
<organism evidence="14">
    <name type="scientific">Brugia timori</name>
    <dbReference type="NCBI Taxonomy" id="42155"/>
    <lineage>
        <taxon>Eukaryota</taxon>
        <taxon>Metazoa</taxon>
        <taxon>Ecdysozoa</taxon>
        <taxon>Nematoda</taxon>
        <taxon>Chromadorea</taxon>
        <taxon>Rhabditida</taxon>
        <taxon>Spirurina</taxon>
        <taxon>Spiruromorpha</taxon>
        <taxon>Filarioidea</taxon>
        <taxon>Onchocercidae</taxon>
        <taxon>Brugia</taxon>
    </lineage>
</organism>
<sequence length="536" mass="62475">METILEIQRRLHEERDRLIDSMTKEYLHERKSHKEKINGDHRVRRLVDRHHEVTKKLRLIYEDDDKSRKSELRAIAGPNEFAEFYSRLKSLKDAHRRNPDEIAIPLSLEFQKMNEAIENIELAEKDLVEFTDEEGYGRFLDLHTLYDKYINIKGVKRMDYLAFLSNFDRFTDIPMSAKKTGSYREYLNALKEYLIAFLARTRPLLSVDEEFEKADADFDKKWEEVISSVGRVERMLVIYNSGTISGWSRDQHSALAHSGAYLDLSSFETAIDLEALGLDRLKSALVALGLKCGGTLKERAERLFATKGHKLSEMEKTALAKRHDTDQKEQFKLYQTARLEAYVQRNVLSEKHSVPDKNIHKIVFRLSSLLSDEREATKENVERKQARGIGENMEEEEDINEISDDDEDDSIPYNPKNLPLGWDGKPIPYWLYKLHGLNISFPCEICGNQVYKGPKAFQRHFNEWRHSHGMRCLGIPNTAHFANITKISDAVELWGKIRRQKESLKWNPEHDEEFEDSAGNVVNKRTFEDLKRQGLL</sequence>
<dbReference type="PANTHER" id="PTHR12786:SF2">
    <property type="entry name" value="SPLICING FACTOR 3A SUBUNIT 3"/>
    <property type="match status" value="1"/>
</dbReference>
<dbReference type="InterPro" id="IPR031774">
    <property type="entry name" value="SF3A3_dom"/>
</dbReference>
<dbReference type="PROSITE" id="PS50171">
    <property type="entry name" value="ZF_MATRIN"/>
    <property type="match status" value="1"/>
</dbReference>
<dbReference type="InterPro" id="IPR024598">
    <property type="entry name" value="SF3a60/Prp9_C"/>
</dbReference>
<dbReference type="GO" id="GO:0005681">
    <property type="term" value="C:spliceosomal complex"/>
    <property type="evidence" value="ECO:0007669"/>
    <property type="project" value="InterPro"/>
</dbReference>
<keyword evidence="5" id="KW-0479">Metal-binding</keyword>
<proteinExistence type="inferred from homology"/>
<keyword evidence="4" id="KW-0507">mRNA processing</keyword>
<dbReference type="Pfam" id="PF11931">
    <property type="entry name" value="SF3a60_Prp9_C"/>
    <property type="match status" value="1"/>
</dbReference>
<dbReference type="InterPro" id="IPR000690">
    <property type="entry name" value="Matrin/U1-C_Znf_C2H2"/>
</dbReference>
<keyword evidence="9" id="KW-0539">Nucleus</keyword>
<dbReference type="EMBL" id="UZAG01016504">
    <property type="protein sequence ID" value="VDO28792.1"/>
    <property type="molecule type" value="Genomic_DNA"/>
</dbReference>
<name>A0A0R3QS73_9BILA</name>
<dbReference type="Proteomes" id="UP000280834">
    <property type="component" value="Unassembled WGS sequence"/>
</dbReference>
<dbReference type="PANTHER" id="PTHR12786">
    <property type="entry name" value="SPLICING FACTOR SF3A-RELATED"/>
    <property type="match status" value="1"/>
</dbReference>
<keyword evidence="13" id="KW-1185">Reference proteome</keyword>
<accession>A0A0R3QS73</accession>
<dbReference type="Pfam" id="PF12108">
    <property type="entry name" value="SF3a60_bindingd"/>
    <property type="match status" value="1"/>
</dbReference>
<keyword evidence="7" id="KW-0862">Zinc</keyword>
<comment type="similarity">
    <text evidence="2">Belongs to the SF3A3 family.</text>
</comment>
<evidence type="ECO:0000256" key="4">
    <source>
        <dbReference type="ARBA" id="ARBA00022664"/>
    </source>
</evidence>
<evidence type="ECO:0000313" key="14">
    <source>
        <dbReference type="WBParaSite" id="BTMF_0001057501-mRNA-1"/>
    </source>
</evidence>
<evidence type="ECO:0000256" key="8">
    <source>
        <dbReference type="ARBA" id="ARBA00023187"/>
    </source>
</evidence>
<evidence type="ECO:0000256" key="3">
    <source>
        <dbReference type="ARBA" id="ARBA00022553"/>
    </source>
</evidence>
<protein>
    <submittedName>
        <fullName evidence="14">Matrin-type domain-containing protein</fullName>
    </submittedName>
</protein>
<keyword evidence="6" id="KW-0863">Zinc-finger</keyword>
<reference evidence="14" key="1">
    <citation type="submission" date="2017-02" db="UniProtKB">
        <authorList>
            <consortium name="WormBaseParasite"/>
        </authorList>
    </citation>
    <scope>IDENTIFICATION</scope>
</reference>
<evidence type="ECO:0000256" key="6">
    <source>
        <dbReference type="ARBA" id="ARBA00022771"/>
    </source>
</evidence>
<feature type="domain" description="Matrin-type" evidence="11">
    <location>
        <begin position="441"/>
        <end position="472"/>
    </location>
</feature>
<dbReference type="GO" id="GO:0003723">
    <property type="term" value="F:RNA binding"/>
    <property type="evidence" value="ECO:0007669"/>
    <property type="project" value="InterPro"/>
</dbReference>
<dbReference type="InterPro" id="IPR051421">
    <property type="entry name" value="RNA_Proc_DNA_Dmg_Regulator"/>
</dbReference>
<evidence type="ECO:0000313" key="13">
    <source>
        <dbReference type="Proteomes" id="UP000280834"/>
    </source>
</evidence>